<keyword evidence="2" id="KW-0805">Transcription regulation</keyword>
<keyword evidence="3 6" id="KW-0238">DNA-binding</keyword>
<proteinExistence type="inferred from homology"/>
<dbReference type="RefSeq" id="WP_085462769.1">
    <property type="nucleotide sequence ID" value="NZ_FXBL01000004.1"/>
</dbReference>
<dbReference type="Gene3D" id="3.40.190.10">
    <property type="entry name" value="Periplasmic binding protein-like II"/>
    <property type="match status" value="2"/>
</dbReference>
<dbReference type="GO" id="GO:0003700">
    <property type="term" value="F:DNA-binding transcription factor activity"/>
    <property type="evidence" value="ECO:0007669"/>
    <property type="project" value="InterPro"/>
</dbReference>
<protein>
    <submittedName>
        <fullName evidence="6">DNA-binding transcriptional regulator, LysR family</fullName>
    </submittedName>
</protein>
<dbReference type="Proteomes" id="UP000193083">
    <property type="component" value="Unassembled WGS sequence"/>
</dbReference>
<feature type="domain" description="HTH lysR-type" evidence="5">
    <location>
        <begin position="1"/>
        <end position="61"/>
    </location>
</feature>
<evidence type="ECO:0000259" key="5">
    <source>
        <dbReference type="PROSITE" id="PS50931"/>
    </source>
</evidence>
<dbReference type="InterPro" id="IPR036390">
    <property type="entry name" value="WH_DNA-bd_sf"/>
</dbReference>
<comment type="similarity">
    <text evidence="1">Belongs to the LysR transcriptional regulatory family.</text>
</comment>
<evidence type="ECO:0000256" key="1">
    <source>
        <dbReference type="ARBA" id="ARBA00009437"/>
    </source>
</evidence>
<evidence type="ECO:0000256" key="2">
    <source>
        <dbReference type="ARBA" id="ARBA00023015"/>
    </source>
</evidence>
<dbReference type="PANTHER" id="PTHR30346">
    <property type="entry name" value="TRANSCRIPTIONAL DUAL REGULATOR HCAR-RELATED"/>
    <property type="match status" value="1"/>
</dbReference>
<dbReference type="InterPro" id="IPR000847">
    <property type="entry name" value="LysR_HTH_N"/>
</dbReference>
<sequence length="300" mass="33421">MNVEILRHLRYVRAAIACGSMRRAAQALGVQESTVSRHISAIEQLLEIQFFERHNNGVRLTNEGQLWIESVQDHYNSLEEALLQTARRNTDGEKLRIGLCVPIGLEFLLRLVDRFGATHPDIDVIFRDGSCANQATAIRRRHLDISFMCSCADIRSCRSEPIWEEGLSVLLPSNHRLAIRDTLTWEALAGEKLLVPLGPDGPQFDSSFLEHFVGGSHAPIVEQCHASQATVMIKVRLGKGFTLAGEGLAKAATVEGAVWRTIVGERSRCQLRAVWLDSNPKRAVLRLVATAQNMAAERKR</sequence>
<reference evidence="7" key="1">
    <citation type="submission" date="2017-04" db="EMBL/GenBank/DDBJ databases">
        <authorList>
            <person name="Varghese N."/>
            <person name="Submissions S."/>
        </authorList>
    </citation>
    <scope>NUCLEOTIDE SEQUENCE [LARGE SCALE GENOMIC DNA]</scope>
    <source>
        <strain evidence="7">B5P</strain>
    </source>
</reference>
<keyword evidence="7" id="KW-1185">Reference proteome</keyword>
<organism evidence="6 7">
    <name type="scientific">Mesorhizobium australicum</name>
    <dbReference type="NCBI Taxonomy" id="536018"/>
    <lineage>
        <taxon>Bacteria</taxon>
        <taxon>Pseudomonadati</taxon>
        <taxon>Pseudomonadota</taxon>
        <taxon>Alphaproteobacteria</taxon>
        <taxon>Hyphomicrobiales</taxon>
        <taxon>Phyllobacteriaceae</taxon>
        <taxon>Mesorhizobium</taxon>
    </lineage>
</organism>
<evidence type="ECO:0000256" key="3">
    <source>
        <dbReference type="ARBA" id="ARBA00023125"/>
    </source>
</evidence>
<dbReference type="InterPro" id="IPR036388">
    <property type="entry name" value="WH-like_DNA-bd_sf"/>
</dbReference>
<dbReference type="Pfam" id="PF00126">
    <property type="entry name" value="HTH_1"/>
    <property type="match status" value="1"/>
</dbReference>
<dbReference type="GO" id="GO:0032993">
    <property type="term" value="C:protein-DNA complex"/>
    <property type="evidence" value="ECO:0007669"/>
    <property type="project" value="TreeGrafter"/>
</dbReference>
<gene>
    <name evidence="6" type="ORF">SAMN02982922_0574</name>
</gene>
<evidence type="ECO:0000256" key="4">
    <source>
        <dbReference type="ARBA" id="ARBA00023163"/>
    </source>
</evidence>
<dbReference type="EMBL" id="FXBL01000004">
    <property type="protein sequence ID" value="SMH27590.1"/>
    <property type="molecule type" value="Genomic_DNA"/>
</dbReference>
<dbReference type="PANTHER" id="PTHR30346:SF0">
    <property type="entry name" value="HCA OPERON TRANSCRIPTIONAL ACTIVATOR HCAR"/>
    <property type="match status" value="1"/>
</dbReference>
<evidence type="ECO:0000313" key="7">
    <source>
        <dbReference type="Proteomes" id="UP000193083"/>
    </source>
</evidence>
<accession>A0A1X7MRY3</accession>
<dbReference type="OrthoDB" id="7216893at2"/>
<dbReference type="SUPFAM" id="SSF46785">
    <property type="entry name" value="Winged helix' DNA-binding domain"/>
    <property type="match status" value="1"/>
</dbReference>
<dbReference type="GO" id="GO:0003677">
    <property type="term" value="F:DNA binding"/>
    <property type="evidence" value="ECO:0007669"/>
    <property type="project" value="UniProtKB-KW"/>
</dbReference>
<dbReference type="Pfam" id="PF03466">
    <property type="entry name" value="LysR_substrate"/>
    <property type="match status" value="1"/>
</dbReference>
<name>A0A1X7MRY3_9HYPH</name>
<dbReference type="CDD" id="cd08414">
    <property type="entry name" value="PBP2_LTTR_aromatics_like"/>
    <property type="match status" value="1"/>
</dbReference>
<dbReference type="InterPro" id="IPR005119">
    <property type="entry name" value="LysR_subst-bd"/>
</dbReference>
<evidence type="ECO:0000313" key="6">
    <source>
        <dbReference type="EMBL" id="SMH27590.1"/>
    </source>
</evidence>
<dbReference type="SUPFAM" id="SSF53850">
    <property type="entry name" value="Periplasmic binding protein-like II"/>
    <property type="match status" value="1"/>
</dbReference>
<dbReference type="PROSITE" id="PS50931">
    <property type="entry name" value="HTH_LYSR"/>
    <property type="match status" value="1"/>
</dbReference>
<keyword evidence="4" id="KW-0804">Transcription</keyword>
<dbReference type="AlphaFoldDB" id="A0A1X7MRY3"/>
<dbReference type="Gene3D" id="1.10.10.10">
    <property type="entry name" value="Winged helix-like DNA-binding domain superfamily/Winged helix DNA-binding domain"/>
    <property type="match status" value="1"/>
</dbReference>